<evidence type="ECO:0000313" key="3">
    <source>
        <dbReference type="Proteomes" id="UP000326979"/>
    </source>
</evidence>
<dbReference type="RefSeq" id="WP_152780206.1">
    <property type="nucleotide sequence ID" value="NZ_BAABEQ010000045.1"/>
</dbReference>
<keyword evidence="3" id="KW-1185">Reference proteome</keyword>
<organism evidence="2 3">
    <name type="scientific">Streptomyces phyllanthi</name>
    <dbReference type="NCBI Taxonomy" id="1803180"/>
    <lineage>
        <taxon>Bacteria</taxon>
        <taxon>Bacillati</taxon>
        <taxon>Actinomycetota</taxon>
        <taxon>Actinomycetes</taxon>
        <taxon>Kitasatosporales</taxon>
        <taxon>Streptomycetaceae</taxon>
        <taxon>Streptomyces</taxon>
    </lineage>
</organism>
<feature type="region of interest" description="Disordered" evidence="1">
    <location>
        <begin position="133"/>
        <end position="176"/>
    </location>
</feature>
<proteinExistence type="predicted"/>
<comment type="caution">
    <text evidence="2">The sequence shown here is derived from an EMBL/GenBank/DDBJ whole genome shotgun (WGS) entry which is preliminary data.</text>
</comment>
<sequence length="199" mass="22448">MSSIDEDLRQAESRSNEERLRIGALLLVRYCGFHHINGFTPWFEAQRDMLKAVSDVARVILDGRAAEVELADLRESLTAVLQENDPEGPPFEAEIFDHLVFADDVLDFLISPAELSKLSRALERADELAEAHEELGREEYGGENWEPAPLGLMESEARERDTRGELHDPSDLERSEGFSARYAEAIEKLFAMAGQDEDE</sequence>
<feature type="compositionally biased region" description="Basic and acidic residues" evidence="1">
    <location>
        <begin position="155"/>
        <end position="176"/>
    </location>
</feature>
<dbReference type="Proteomes" id="UP000326979">
    <property type="component" value="Unassembled WGS sequence"/>
</dbReference>
<name>A0A5N8VW67_9ACTN</name>
<accession>A0A5N8VW67</accession>
<evidence type="ECO:0000256" key="1">
    <source>
        <dbReference type="SAM" id="MobiDB-lite"/>
    </source>
</evidence>
<evidence type="ECO:0000313" key="2">
    <source>
        <dbReference type="EMBL" id="MPY39042.1"/>
    </source>
</evidence>
<reference evidence="2 3" key="1">
    <citation type="submission" date="2019-07" db="EMBL/GenBank/DDBJ databases">
        <title>New species of Amycolatopsis and Streptomyces.</title>
        <authorList>
            <person name="Duangmal K."/>
            <person name="Teo W.F.A."/>
            <person name="Lipun K."/>
        </authorList>
    </citation>
    <scope>NUCLEOTIDE SEQUENCE [LARGE SCALE GENOMIC DNA]</scope>
    <source>
        <strain evidence="2 3">TISTR 2346</strain>
    </source>
</reference>
<protein>
    <recommendedName>
        <fullName evidence="4">DUF416 family protein</fullName>
    </recommendedName>
</protein>
<dbReference type="AlphaFoldDB" id="A0A5N8VW67"/>
<dbReference type="EMBL" id="VJZE01000011">
    <property type="protein sequence ID" value="MPY39042.1"/>
    <property type="molecule type" value="Genomic_DNA"/>
</dbReference>
<gene>
    <name evidence="2" type="ORF">FNH04_03575</name>
</gene>
<dbReference type="OrthoDB" id="3403221at2"/>
<evidence type="ECO:0008006" key="4">
    <source>
        <dbReference type="Google" id="ProtNLM"/>
    </source>
</evidence>